<reference evidence="2" key="1">
    <citation type="submission" date="2020-06" db="EMBL/GenBank/DDBJ databases">
        <authorList>
            <person name="Li T."/>
            <person name="Hu X."/>
            <person name="Zhang T."/>
            <person name="Song X."/>
            <person name="Zhang H."/>
            <person name="Dai N."/>
            <person name="Sheng W."/>
            <person name="Hou X."/>
            <person name="Wei L."/>
        </authorList>
    </citation>
    <scope>NUCLEOTIDE SEQUENCE</scope>
    <source>
        <strain evidence="2">G02</strain>
        <tissue evidence="2">Leaf</tissue>
    </source>
</reference>
<gene>
    <name evidence="2" type="ORF">Sradi_5941300</name>
</gene>
<name>A0AAW2KSM0_SESRA</name>
<dbReference type="InterPro" id="IPR058669">
    <property type="entry name" value="TPR_IPO7/11-like"/>
</dbReference>
<dbReference type="EMBL" id="JACGWJ010000027">
    <property type="protein sequence ID" value="KAL0309990.1"/>
    <property type="molecule type" value="Genomic_DNA"/>
</dbReference>
<comment type="caution">
    <text evidence="2">The sequence shown here is derived from an EMBL/GenBank/DDBJ whole genome shotgun (WGS) entry which is preliminary data.</text>
</comment>
<evidence type="ECO:0000259" key="1">
    <source>
        <dbReference type="Pfam" id="PF25758"/>
    </source>
</evidence>
<organism evidence="2">
    <name type="scientific">Sesamum radiatum</name>
    <name type="common">Black benniseed</name>
    <dbReference type="NCBI Taxonomy" id="300843"/>
    <lineage>
        <taxon>Eukaryota</taxon>
        <taxon>Viridiplantae</taxon>
        <taxon>Streptophyta</taxon>
        <taxon>Embryophyta</taxon>
        <taxon>Tracheophyta</taxon>
        <taxon>Spermatophyta</taxon>
        <taxon>Magnoliopsida</taxon>
        <taxon>eudicotyledons</taxon>
        <taxon>Gunneridae</taxon>
        <taxon>Pentapetalae</taxon>
        <taxon>asterids</taxon>
        <taxon>lamiids</taxon>
        <taxon>Lamiales</taxon>
        <taxon>Pedaliaceae</taxon>
        <taxon>Sesamum</taxon>
    </lineage>
</organism>
<reference evidence="2" key="2">
    <citation type="journal article" date="2024" name="Plant">
        <title>Genomic evolution and insights into agronomic trait innovations of Sesamum species.</title>
        <authorList>
            <person name="Miao H."/>
            <person name="Wang L."/>
            <person name="Qu L."/>
            <person name="Liu H."/>
            <person name="Sun Y."/>
            <person name="Le M."/>
            <person name="Wang Q."/>
            <person name="Wei S."/>
            <person name="Zheng Y."/>
            <person name="Lin W."/>
            <person name="Duan Y."/>
            <person name="Cao H."/>
            <person name="Xiong S."/>
            <person name="Wang X."/>
            <person name="Wei L."/>
            <person name="Li C."/>
            <person name="Ma Q."/>
            <person name="Ju M."/>
            <person name="Zhao R."/>
            <person name="Li G."/>
            <person name="Mu C."/>
            <person name="Tian Q."/>
            <person name="Mei H."/>
            <person name="Zhang T."/>
            <person name="Gao T."/>
            <person name="Zhang H."/>
        </authorList>
    </citation>
    <scope>NUCLEOTIDE SEQUENCE</scope>
    <source>
        <strain evidence="2">G02</strain>
    </source>
</reference>
<proteinExistence type="predicted"/>
<protein>
    <recommendedName>
        <fullName evidence="1">Importin-7/11-like TPR repeats domain-containing protein</fullName>
    </recommendedName>
</protein>
<dbReference type="Pfam" id="PF25758">
    <property type="entry name" value="TPR_IPO11"/>
    <property type="match status" value="1"/>
</dbReference>
<sequence>MRLPQVLDKLDQILSVCTSVILGGSEDLTEEESSSDNMQSSKLQVPSKEFRRRQIKFSDPVNQISLENSLRDNLQMCAALHGELFNTAMSKMHPAAFAQLKQALKMP</sequence>
<accession>A0AAW2KSM0</accession>
<evidence type="ECO:0000313" key="2">
    <source>
        <dbReference type="EMBL" id="KAL0309990.1"/>
    </source>
</evidence>
<dbReference type="AlphaFoldDB" id="A0AAW2KSM0"/>
<feature type="domain" description="Importin-7/11-like TPR repeats" evidence="1">
    <location>
        <begin position="4"/>
        <end position="104"/>
    </location>
</feature>